<evidence type="ECO:0000313" key="3">
    <source>
        <dbReference type="Proteomes" id="UP000293347"/>
    </source>
</evidence>
<dbReference type="SUPFAM" id="SSF69255">
    <property type="entry name" value="gp5 N-terminal domain-like"/>
    <property type="match status" value="1"/>
</dbReference>
<keyword evidence="3" id="KW-1185">Reference proteome</keyword>
<proteinExistence type="predicted"/>
<accession>A0A4R0NLQ3</accession>
<dbReference type="Pfam" id="PF04717">
    <property type="entry name" value="Phage_base_V"/>
    <property type="match status" value="1"/>
</dbReference>
<dbReference type="Gene3D" id="2.40.50.230">
    <property type="entry name" value="Gp5 N-terminal domain"/>
    <property type="match status" value="1"/>
</dbReference>
<sequence>MSVVTATIKMGSELMDPAFELVSIDVTNEMNRIPYAEVVLVDGDFATQKYAVSDTGFFDPGNEIEISLKYENLPADNPVIFKGIVMKHSLKKTGSGCMVYVTMSDSAVKMTTSKKSEIFENITDDALIRKLITDGGAAAGVIDATTVEHKRIVQYYSTNWDMMLSRAEVNGLLVYAVNGKISAKKPKFNTTPDHSFEVGKQDVFDFDVQADARDQFSAVNSKTWDIATNDMAEAVAADDFTLEQGNLKPGIMATALGNAEDNLITAVPVDAKEAKAWADSRMIKTRLSMMRGSFTIAGTGHVVVGNLFELKGVGKKFSGKNLVTGVKQTVTADGWYTTVQFGLSANWFSSAVTLTDTPAAGLLPGVNGLQIGIVQKFEADPEKQARVKVKMPGIDGTVKMLWARMATLDGGDKHGLFFWPEENDEVILGFLNDDPRHPVILGSVYGSKIPPAILREDKNPRKGLITKSGIKILFDDEKKTVLIQTSDNNKILLDEGNKSIEINDVTGNNIKLSEAGISMESKKNIIITAKEDISISAKNITIKGSKIDLE</sequence>
<dbReference type="InterPro" id="IPR006533">
    <property type="entry name" value="T6SS_Vgr_RhsGE"/>
</dbReference>
<reference evidence="2 3" key="1">
    <citation type="submission" date="2019-02" db="EMBL/GenBank/DDBJ databases">
        <title>Pedobacter sp. RP-1-14 sp. nov., isolated from Arctic soil.</title>
        <authorList>
            <person name="Dahal R.H."/>
        </authorList>
    </citation>
    <scope>NUCLEOTIDE SEQUENCE [LARGE SCALE GENOMIC DNA]</scope>
    <source>
        <strain evidence="2 3">RP-1-14</strain>
    </source>
</reference>
<dbReference type="OrthoDB" id="1907165at2"/>
<organism evidence="2 3">
    <name type="scientific">Pedobacter psychroterrae</name>
    <dbReference type="NCBI Taxonomy" id="2530453"/>
    <lineage>
        <taxon>Bacteria</taxon>
        <taxon>Pseudomonadati</taxon>
        <taxon>Bacteroidota</taxon>
        <taxon>Sphingobacteriia</taxon>
        <taxon>Sphingobacteriales</taxon>
        <taxon>Sphingobacteriaceae</taxon>
        <taxon>Pedobacter</taxon>
    </lineage>
</organism>
<dbReference type="InterPro" id="IPR037026">
    <property type="entry name" value="Vgr_OB-fold_dom_sf"/>
</dbReference>
<name>A0A4R0NLQ3_9SPHI</name>
<dbReference type="EMBL" id="SJSL01000002">
    <property type="protein sequence ID" value="TCD01772.1"/>
    <property type="molecule type" value="Genomic_DNA"/>
</dbReference>
<dbReference type="NCBIfam" id="TIGR01646">
    <property type="entry name" value="vgr_GE"/>
    <property type="match status" value="1"/>
</dbReference>
<comment type="caution">
    <text evidence="2">The sequence shown here is derived from an EMBL/GenBank/DDBJ whole genome shotgun (WGS) entry which is preliminary data.</text>
</comment>
<dbReference type="AlphaFoldDB" id="A0A4R0NLQ3"/>
<dbReference type="Proteomes" id="UP000293347">
    <property type="component" value="Unassembled WGS sequence"/>
</dbReference>
<dbReference type="RefSeq" id="WP_131596572.1">
    <property type="nucleotide sequence ID" value="NZ_SJSL01000002.1"/>
</dbReference>
<evidence type="ECO:0000313" key="2">
    <source>
        <dbReference type="EMBL" id="TCD01772.1"/>
    </source>
</evidence>
<dbReference type="InterPro" id="IPR006531">
    <property type="entry name" value="Gp5/Vgr_OB"/>
</dbReference>
<dbReference type="SUPFAM" id="SSF69279">
    <property type="entry name" value="Phage tail proteins"/>
    <property type="match status" value="1"/>
</dbReference>
<evidence type="ECO:0000259" key="1">
    <source>
        <dbReference type="Pfam" id="PF04717"/>
    </source>
</evidence>
<feature type="domain" description="Gp5/Type VI secretion system Vgr protein OB-fold" evidence="1">
    <location>
        <begin position="371"/>
        <end position="445"/>
    </location>
</feature>
<gene>
    <name evidence="2" type="primary">vgrG</name>
    <name evidence="2" type="ORF">EZ437_13735</name>
</gene>
<protein>
    <submittedName>
        <fullName evidence="2">Type VI secretion system tip protein VgrG</fullName>
    </submittedName>
</protein>